<dbReference type="AlphaFoldDB" id="A0A917CPE4"/>
<gene>
    <name evidence="5" type="ORF">GCM10010960_15060</name>
</gene>
<dbReference type="Proteomes" id="UP000632858">
    <property type="component" value="Unassembled WGS sequence"/>
</dbReference>
<dbReference type="SUPFAM" id="SSF46785">
    <property type="entry name" value="Winged helix' DNA-binding domain"/>
    <property type="match status" value="1"/>
</dbReference>
<dbReference type="InterPro" id="IPR011991">
    <property type="entry name" value="ArsR-like_HTH"/>
</dbReference>
<evidence type="ECO:0000256" key="3">
    <source>
        <dbReference type="ARBA" id="ARBA00023163"/>
    </source>
</evidence>
<keyword evidence="6" id="KW-1185">Reference proteome</keyword>
<comment type="caution">
    <text evidence="5">The sequence shown here is derived from an EMBL/GenBank/DDBJ whole genome shotgun (WGS) entry which is preliminary data.</text>
</comment>
<evidence type="ECO:0000256" key="2">
    <source>
        <dbReference type="ARBA" id="ARBA00023125"/>
    </source>
</evidence>
<organism evidence="5 6">
    <name type="scientific">Arenimonas maotaiensis</name>
    <dbReference type="NCBI Taxonomy" id="1446479"/>
    <lineage>
        <taxon>Bacteria</taxon>
        <taxon>Pseudomonadati</taxon>
        <taxon>Pseudomonadota</taxon>
        <taxon>Gammaproteobacteria</taxon>
        <taxon>Lysobacterales</taxon>
        <taxon>Lysobacteraceae</taxon>
        <taxon>Arenimonas</taxon>
    </lineage>
</organism>
<dbReference type="PROSITE" id="PS50987">
    <property type="entry name" value="HTH_ARSR_2"/>
    <property type="match status" value="1"/>
</dbReference>
<dbReference type="CDD" id="cd00090">
    <property type="entry name" value="HTH_ARSR"/>
    <property type="match status" value="1"/>
</dbReference>
<dbReference type="RefSeq" id="WP_188449543.1">
    <property type="nucleotide sequence ID" value="NZ_BMFO01000003.1"/>
</dbReference>
<evidence type="ECO:0000313" key="5">
    <source>
        <dbReference type="EMBL" id="GGF94299.1"/>
    </source>
</evidence>
<dbReference type="GO" id="GO:0003700">
    <property type="term" value="F:DNA-binding transcription factor activity"/>
    <property type="evidence" value="ECO:0007669"/>
    <property type="project" value="InterPro"/>
</dbReference>
<accession>A0A917CPE4</accession>
<feature type="domain" description="HTH arsR-type" evidence="4">
    <location>
        <begin position="12"/>
        <end position="106"/>
    </location>
</feature>
<dbReference type="PRINTS" id="PR00778">
    <property type="entry name" value="HTHARSR"/>
</dbReference>
<dbReference type="PANTHER" id="PTHR33154">
    <property type="entry name" value="TRANSCRIPTIONAL REGULATOR, ARSR FAMILY"/>
    <property type="match status" value="1"/>
</dbReference>
<sequence>MNTLNPTFAGDAMAAQADAAADLLKALANPQRLRILCLLIEGERNVSQINEQVQVSQSALSQHLAVLREKGLVDTRKQSQAVFYRVAEGPVHRIIQTLHDIYCPVGIDAEPASLCGS</sequence>
<dbReference type="PANTHER" id="PTHR33154:SF28">
    <property type="entry name" value="HTH-TYPE TRANSCRIPTIONAL REGULATOR YGAV-RELATED"/>
    <property type="match status" value="1"/>
</dbReference>
<protein>
    <recommendedName>
        <fullName evidence="4">HTH arsR-type domain-containing protein</fullName>
    </recommendedName>
</protein>
<evidence type="ECO:0000256" key="1">
    <source>
        <dbReference type="ARBA" id="ARBA00023015"/>
    </source>
</evidence>
<keyword evidence="3" id="KW-0804">Transcription</keyword>
<dbReference type="GO" id="GO:0003677">
    <property type="term" value="F:DNA binding"/>
    <property type="evidence" value="ECO:0007669"/>
    <property type="project" value="UniProtKB-KW"/>
</dbReference>
<keyword evidence="1" id="KW-0805">Transcription regulation</keyword>
<proteinExistence type="predicted"/>
<reference evidence="5" key="1">
    <citation type="journal article" date="2014" name="Int. J. Syst. Evol. Microbiol.">
        <title>Complete genome sequence of Corynebacterium casei LMG S-19264T (=DSM 44701T), isolated from a smear-ripened cheese.</title>
        <authorList>
            <consortium name="US DOE Joint Genome Institute (JGI-PGF)"/>
            <person name="Walter F."/>
            <person name="Albersmeier A."/>
            <person name="Kalinowski J."/>
            <person name="Ruckert C."/>
        </authorList>
    </citation>
    <scope>NUCLEOTIDE SEQUENCE</scope>
    <source>
        <strain evidence="5">CGMCC 1.12726</strain>
    </source>
</reference>
<dbReference type="InterPro" id="IPR051081">
    <property type="entry name" value="HTH_MetalResp_TranReg"/>
</dbReference>
<reference evidence="5" key="2">
    <citation type="submission" date="2020-09" db="EMBL/GenBank/DDBJ databases">
        <authorList>
            <person name="Sun Q."/>
            <person name="Zhou Y."/>
        </authorList>
    </citation>
    <scope>NUCLEOTIDE SEQUENCE</scope>
    <source>
        <strain evidence="5">CGMCC 1.12726</strain>
    </source>
</reference>
<evidence type="ECO:0000259" key="4">
    <source>
        <dbReference type="PROSITE" id="PS50987"/>
    </source>
</evidence>
<dbReference type="Gene3D" id="1.10.10.10">
    <property type="entry name" value="Winged helix-like DNA-binding domain superfamily/Winged helix DNA-binding domain"/>
    <property type="match status" value="1"/>
</dbReference>
<dbReference type="InterPro" id="IPR036390">
    <property type="entry name" value="WH_DNA-bd_sf"/>
</dbReference>
<name>A0A917CPE4_9GAMM</name>
<keyword evidence="2" id="KW-0238">DNA-binding</keyword>
<evidence type="ECO:0000313" key="6">
    <source>
        <dbReference type="Proteomes" id="UP000632858"/>
    </source>
</evidence>
<dbReference type="InterPro" id="IPR036388">
    <property type="entry name" value="WH-like_DNA-bd_sf"/>
</dbReference>
<dbReference type="EMBL" id="BMFO01000003">
    <property type="protein sequence ID" value="GGF94299.1"/>
    <property type="molecule type" value="Genomic_DNA"/>
</dbReference>
<dbReference type="InterPro" id="IPR001845">
    <property type="entry name" value="HTH_ArsR_DNA-bd_dom"/>
</dbReference>
<dbReference type="Pfam" id="PF01022">
    <property type="entry name" value="HTH_5"/>
    <property type="match status" value="1"/>
</dbReference>
<dbReference type="SMART" id="SM00418">
    <property type="entry name" value="HTH_ARSR"/>
    <property type="match status" value="1"/>
</dbReference>
<dbReference type="NCBIfam" id="NF033788">
    <property type="entry name" value="HTH_metalloreg"/>
    <property type="match status" value="1"/>
</dbReference>